<dbReference type="AlphaFoldDB" id="A0A9W4UMB9"/>
<accession>A0A9W4UMB9</accession>
<comment type="caution">
    <text evidence="2">The sequence shown here is derived from an EMBL/GenBank/DDBJ whole genome shotgun (WGS) entry which is preliminary data.</text>
</comment>
<evidence type="ECO:0000256" key="1">
    <source>
        <dbReference type="SAM" id="Phobius"/>
    </source>
</evidence>
<gene>
    <name evidence="2" type="ORF">PDIGIT_LOCUS9974</name>
</gene>
<keyword evidence="1" id="KW-1133">Transmembrane helix</keyword>
<evidence type="ECO:0000313" key="2">
    <source>
        <dbReference type="EMBL" id="CAI6336868.1"/>
    </source>
</evidence>
<dbReference type="Proteomes" id="UP001152607">
    <property type="component" value="Unassembled WGS sequence"/>
</dbReference>
<keyword evidence="1" id="KW-0812">Transmembrane</keyword>
<protein>
    <submittedName>
        <fullName evidence="2">Uncharacterized protein</fullName>
    </submittedName>
</protein>
<name>A0A9W4UMB9_9PLEO</name>
<sequence length="110" mass="13007">MCACVCAYTANRKTYKLSSTIILKYIKSSNAHHHHLFLFLLKRTSTQHKHKYINPPLLPFLFFFPLCTNVQRVIDLPKLFLLKLMCWSCVWRHKNMIALLSCVLSFFFLV</sequence>
<keyword evidence="1" id="KW-0472">Membrane</keyword>
<evidence type="ECO:0000313" key="3">
    <source>
        <dbReference type="Proteomes" id="UP001152607"/>
    </source>
</evidence>
<dbReference type="EMBL" id="CAOQHR010000007">
    <property type="protein sequence ID" value="CAI6336868.1"/>
    <property type="molecule type" value="Genomic_DNA"/>
</dbReference>
<organism evidence="2 3">
    <name type="scientific">Periconia digitata</name>
    <dbReference type="NCBI Taxonomy" id="1303443"/>
    <lineage>
        <taxon>Eukaryota</taxon>
        <taxon>Fungi</taxon>
        <taxon>Dikarya</taxon>
        <taxon>Ascomycota</taxon>
        <taxon>Pezizomycotina</taxon>
        <taxon>Dothideomycetes</taxon>
        <taxon>Pleosporomycetidae</taxon>
        <taxon>Pleosporales</taxon>
        <taxon>Massarineae</taxon>
        <taxon>Periconiaceae</taxon>
        <taxon>Periconia</taxon>
    </lineage>
</organism>
<reference evidence="2" key="1">
    <citation type="submission" date="2023-01" db="EMBL/GenBank/DDBJ databases">
        <authorList>
            <person name="Van Ghelder C."/>
            <person name="Rancurel C."/>
        </authorList>
    </citation>
    <scope>NUCLEOTIDE SEQUENCE</scope>
    <source>
        <strain evidence="2">CNCM I-4278</strain>
    </source>
</reference>
<keyword evidence="3" id="KW-1185">Reference proteome</keyword>
<feature type="transmembrane region" description="Helical" evidence="1">
    <location>
        <begin position="52"/>
        <end position="71"/>
    </location>
</feature>
<proteinExistence type="predicted"/>